<organism evidence="2 3">
    <name type="scientific">Gymnopilus dilepis</name>
    <dbReference type="NCBI Taxonomy" id="231916"/>
    <lineage>
        <taxon>Eukaryota</taxon>
        <taxon>Fungi</taxon>
        <taxon>Dikarya</taxon>
        <taxon>Basidiomycota</taxon>
        <taxon>Agaricomycotina</taxon>
        <taxon>Agaricomycetes</taxon>
        <taxon>Agaricomycetidae</taxon>
        <taxon>Agaricales</taxon>
        <taxon>Agaricineae</taxon>
        <taxon>Hymenogastraceae</taxon>
        <taxon>Gymnopilus</taxon>
    </lineage>
</organism>
<sequence>QYWIPSSPYTNDPHALTLLLAHGAGFHKEQWEPTMDDLQALIASQPGLLNIREIWSIDALNHGDSAVLNKEALRLGYEDSFPWEEYAHSIHLFVCGLGKGVGVNLTEHHLVGIGHSFGAVVLELSMGYYPKIQYTSLILCKVMIAPNADIPKITEVVMGGSEKRCDIWPSRGDAYQLLRARGTWRAWDDRVLRCYVNHGLHPLPSAEYPVGKGITLKCTCWQETVSVQLS</sequence>
<dbReference type="EMBL" id="NHYE01005545">
    <property type="protein sequence ID" value="PPQ70332.1"/>
    <property type="molecule type" value="Genomic_DNA"/>
</dbReference>
<keyword evidence="3" id="KW-1185">Reference proteome</keyword>
<evidence type="ECO:0000259" key="1">
    <source>
        <dbReference type="Pfam" id="PF12697"/>
    </source>
</evidence>
<feature type="domain" description="AB hydrolase-1" evidence="1">
    <location>
        <begin position="18"/>
        <end position="189"/>
    </location>
</feature>
<evidence type="ECO:0000313" key="3">
    <source>
        <dbReference type="Proteomes" id="UP000284706"/>
    </source>
</evidence>
<gene>
    <name evidence="2" type="ORF">CVT26_014604</name>
</gene>
<proteinExistence type="predicted"/>
<name>A0A409VVP4_9AGAR</name>
<dbReference type="Gene3D" id="3.40.50.1820">
    <property type="entry name" value="alpha/beta hydrolase"/>
    <property type="match status" value="1"/>
</dbReference>
<dbReference type="InterPro" id="IPR000073">
    <property type="entry name" value="AB_hydrolase_1"/>
</dbReference>
<feature type="non-terminal residue" evidence="2">
    <location>
        <position position="1"/>
    </location>
</feature>
<protein>
    <recommendedName>
        <fullName evidence="1">AB hydrolase-1 domain-containing protein</fullName>
    </recommendedName>
</protein>
<dbReference type="STRING" id="231916.A0A409VVP4"/>
<dbReference type="InParanoid" id="A0A409VVP4"/>
<dbReference type="InterPro" id="IPR029058">
    <property type="entry name" value="AB_hydrolase_fold"/>
</dbReference>
<comment type="caution">
    <text evidence="2">The sequence shown here is derived from an EMBL/GenBank/DDBJ whole genome shotgun (WGS) entry which is preliminary data.</text>
</comment>
<dbReference type="Proteomes" id="UP000284706">
    <property type="component" value="Unassembled WGS sequence"/>
</dbReference>
<accession>A0A409VVP4</accession>
<dbReference type="OrthoDB" id="94039at2759"/>
<dbReference type="Pfam" id="PF12697">
    <property type="entry name" value="Abhydrolase_6"/>
    <property type="match status" value="1"/>
</dbReference>
<dbReference type="AlphaFoldDB" id="A0A409VVP4"/>
<dbReference type="SUPFAM" id="SSF53474">
    <property type="entry name" value="alpha/beta-Hydrolases"/>
    <property type="match status" value="1"/>
</dbReference>
<evidence type="ECO:0000313" key="2">
    <source>
        <dbReference type="EMBL" id="PPQ70332.1"/>
    </source>
</evidence>
<reference evidence="2 3" key="1">
    <citation type="journal article" date="2018" name="Evol. Lett.">
        <title>Horizontal gene cluster transfer increased hallucinogenic mushroom diversity.</title>
        <authorList>
            <person name="Reynolds H.T."/>
            <person name="Vijayakumar V."/>
            <person name="Gluck-Thaler E."/>
            <person name="Korotkin H.B."/>
            <person name="Matheny P.B."/>
            <person name="Slot J.C."/>
        </authorList>
    </citation>
    <scope>NUCLEOTIDE SEQUENCE [LARGE SCALE GENOMIC DNA]</scope>
    <source>
        <strain evidence="2 3">SRW20</strain>
    </source>
</reference>